<dbReference type="EMBL" id="KZ857438">
    <property type="protein sequence ID" value="RDX45381.1"/>
    <property type="molecule type" value="Genomic_DNA"/>
</dbReference>
<evidence type="ECO:0000256" key="1">
    <source>
        <dbReference type="SAM" id="MobiDB-lite"/>
    </source>
</evidence>
<organism evidence="2 3">
    <name type="scientific">Lentinus brumalis</name>
    <dbReference type="NCBI Taxonomy" id="2498619"/>
    <lineage>
        <taxon>Eukaryota</taxon>
        <taxon>Fungi</taxon>
        <taxon>Dikarya</taxon>
        <taxon>Basidiomycota</taxon>
        <taxon>Agaricomycotina</taxon>
        <taxon>Agaricomycetes</taxon>
        <taxon>Polyporales</taxon>
        <taxon>Polyporaceae</taxon>
        <taxon>Lentinus</taxon>
    </lineage>
</organism>
<keyword evidence="3" id="KW-1185">Reference proteome</keyword>
<gene>
    <name evidence="2" type="ORF">OH76DRAFT_1005773</name>
</gene>
<sequence length="315" mass="35142">MHPPSTSRLAGHATRESSPLHHPQPAGLHGHHQLQLLAAARRHAISISKFSSLRVTHRLAHFAIRDNYPSGIAWSIATWGSRRSRWGPTLTSRRMVRCKAGSSWLVSPASQERARKCPRVAIQSPISPRCGAARLLQLGLFAIVSTWIVLICLVHVHPHVAHVACAKSLGATRRRTTGESYVHALRGTPPRRITSRIINVNPRQTQLQSQLTSVAHRSHGPQPVLSCPSTWDILIRCPRNHLEMRLLHRSAICRILLMQYAVEHIIVLTHHRPLSLHLTQSTHVGSRIYCTKGLAYHVHHGTEHKLPCASVEIGK</sequence>
<accession>A0A371CYL7</accession>
<evidence type="ECO:0000313" key="3">
    <source>
        <dbReference type="Proteomes" id="UP000256964"/>
    </source>
</evidence>
<evidence type="ECO:0000313" key="2">
    <source>
        <dbReference type="EMBL" id="RDX45381.1"/>
    </source>
</evidence>
<proteinExistence type="predicted"/>
<feature type="region of interest" description="Disordered" evidence="1">
    <location>
        <begin position="1"/>
        <end position="30"/>
    </location>
</feature>
<dbReference type="AlphaFoldDB" id="A0A371CYL7"/>
<reference evidence="2 3" key="1">
    <citation type="journal article" date="2018" name="Biotechnol. Biofuels">
        <title>Integrative visual omics of the white-rot fungus Polyporus brumalis exposes the biotechnological potential of its oxidative enzymes for delignifying raw plant biomass.</title>
        <authorList>
            <person name="Miyauchi S."/>
            <person name="Rancon A."/>
            <person name="Drula E."/>
            <person name="Hage H."/>
            <person name="Chaduli D."/>
            <person name="Favel A."/>
            <person name="Grisel S."/>
            <person name="Henrissat B."/>
            <person name="Herpoel-Gimbert I."/>
            <person name="Ruiz-Duenas F.J."/>
            <person name="Chevret D."/>
            <person name="Hainaut M."/>
            <person name="Lin J."/>
            <person name="Wang M."/>
            <person name="Pangilinan J."/>
            <person name="Lipzen A."/>
            <person name="Lesage-Meessen L."/>
            <person name="Navarro D."/>
            <person name="Riley R."/>
            <person name="Grigoriev I.V."/>
            <person name="Zhou S."/>
            <person name="Raouche S."/>
            <person name="Rosso M.N."/>
        </authorList>
    </citation>
    <scope>NUCLEOTIDE SEQUENCE [LARGE SCALE GENOMIC DNA]</scope>
    <source>
        <strain evidence="2 3">BRFM 1820</strain>
    </source>
</reference>
<name>A0A371CYL7_9APHY</name>
<dbReference type="Proteomes" id="UP000256964">
    <property type="component" value="Unassembled WGS sequence"/>
</dbReference>
<protein>
    <submittedName>
        <fullName evidence="2">Uncharacterized protein</fullName>
    </submittedName>
</protein>